<dbReference type="Proteomes" id="UP001596047">
    <property type="component" value="Unassembled WGS sequence"/>
</dbReference>
<comment type="caution">
    <text evidence="1">The sequence shown here is derived from an EMBL/GenBank/DDBJ whole genome shotgun (WGS) entry which is preliminary data.</text>
</comment>
<protein>
    <submittedName>
        <fullName evidence="1">DUF5696 domain-containing protein</fullName>
    </submittedName>
</protein>
<dbReference type="RefSeq" id="WP_379186389.1">
    <property type="nucleotide sequence ID" value="NZ_JBHSOW010000008.1"/>
</dbReference>
<proteinExistence type="predicted"/>
<dbReference type="InterPro" id="IPR043751">
    <property type="entry name" value="DUF5696"/>
</dbReference>
<name>A0ABW0VSR3_9BACL</name>
<evidence type="ECO:0000313" key="2">
    <source>
        <dbReference type="Proteomes" id="UP001596047"/>
    </source>
</evidence>
<organism evidence="1 2">
    <name type="scientific">Paenibacillus solisilvae</name>
    <dbReference type="NCBI Taxonomy" id="2486751"/>
    <lineage>
        <taxon>Bacteria</taxon>
        <taxon>Bacillati</taxon>
        <taxon>Bacillota</taxon>
        <taxon>Bacilli</taxon>
        <taxon>Bacillales</taxon>
        <taxon>Paenibacillaceae</taxon>
        <taxon>Paenibacillus</taxon>
    </lineage>
</organism>
<reference evidence="2" key="1">
    <citation type="journal article" date="2019" name="Int. J. Syst. Evol. Microbiol.">
        <title>The Global Catalogue of Microorganisms (GCM) 10K type strain sequencing project: providing services to taxonomists for standard genome sequencing and annotation.</title>
        <authorList>
            <consortium name="The Broad Institute Genomics Platform"/>
            <consortium name="The Broad Institute Genome Sequencing Center for Infectious Disease"/>
            <person name="Wu L."/>
            <person name="Ma J."/>
        </authorList>
    </citation>
    <scope>NUCLEOTIDE SEQUENCE [LARGE SCALE GENOMIC DNA]</scope>
    <source>
        <strain evidence="2">CGMCC 1.3240</strain>
    </source>
</reference>
<gene>
    <name evidence="1" type="ORF">ACFPYJ_02090</name>
</gene>
<keyword evidence="2" id="KW-1185">Reference proteome</keyword>
<sequence>MITRKAKRWMYYITVSLILVVLVLLALPSLQRAIERAQQEIKPKNGAVEAAADTPAEDVQPQNLGEYEKVAETDRLELLFRSSDSAIVVKDKSNGYKWESAVPLKDVSADGNELWTASSQSIFHLTFTDPNLPAMETQETNSVVEQPKMKATSLDNGISVHYDLPRLQISFDMSFQLKGNSLEVTVPGKSIKESKNNWLMAIAPLPFFGAATDKDQGYSIYPDGPGALSTFKSNHPTYLNPYRASVYGADTITFNNYKREQNAMLPIFGLKVNENAFLGMITQGEYDANILYSPSGYLINLNRVSSELIYRREYEAVKKDGNLTKKPEKNVLREDHTIRYVFFSGNEADYSHMASAYREYLINEQGVRSHIKKDDPIPYGLDMLMGIKKNQILFDHFIQTTTYPEAQQIMEDLSKQGVKSISANLLGWTREGYLEYPSGYTPSAKLGGLSGLKQLSAFTKANNYQLFLQDNYVEAWKGSDGFSTRSDVVVGANHFAVTDRYSELFYLNAGKQNEHFQGKILDPLRKLDITGINFDGIGYQDYYDYNDDYPLTREGTAKQWVEMMDKSIKQFGSAASIGGNGYSLKNSSRLFGIPMEDSGYFFTDETIPFYQMAVHGLIPYSGDPQNLFYDPQLQYLKMVEYGYMPYYQLTKNYSEELKDTYYSDLFSSAYDNWANQSVQQYKEMNEKLQPVWSQAMKEHRKLQKDVYEVVYEDGTRVIVNYSPREVRVEGDHIVPDKNFIVVPKGG</sequence>
<dbReference type="Pfam" id="PF18952">
    <property type="entry name" value="DUF5696"/>
    <property type="match status" value="1"/>
</dbReference>
<dbReference type="EMBL" id="JBHSOW010000008">
    <property type="protein sequence ID" value="MFC5647924.1"/>
    <property type="molecule type" value="Genomic_DNA"/>
</dbReference>
<evidence type="ECO:0000313" key="1">
    <source>
        <dbReference type="EMBL" id="MFC5647924.1"/>
    </source>
</evidence>
<accession>A0ABW0VSR3</accession>